<reference evidence="10 11" key="1">
    <citation type="submission" date="2020-06" db="EMBL/GenBank/DDBJ databases">
        <title>Acidovorax antarctica sp. nov., isolated from Corinth ice sheet soil, Antarctic Fields Peninsula.</title>
        <authorList>
            <person name="Xu Q."/>
            <person name="Peng F."/>
        </authorList>
    </citation>
    <scope>NUCLEOTIDE SEQUENCE [LARGE SCALE GENOMIC DNA]</scope>
    <source>
        <strain evidence="10 11">16-35-5</strain>
    </source>
</reference>
<evidence type="ECO:0000256" key="5">
    <source>
        <dbReference type="ARBA" id="ARBA00022801"/>
    </source>
</evidence>
<dbReference type="Proteomes" id="UP000509579">
    <property type="component" value="Chromosome"/>
</dbReference>
<sequence>MSAAASSADWLLPDWPAPAGVHALCTTRAGGVSAAPWDSLNLGDHVGDSAHAVFENRARLQAALRERTPGAHAVFLRQVHGSDVLALDAATPQNLAADACVTAAPGVACTIMVADCLPLLFTDRSGSVVAAAHAGWRGLAGTVRAGGPAEGVLESVFAQFAQQLVNAGACGTRAEAAGQTLAWLGPCIGPTAFEVGEEVRTALCQGHPEAGRHFRPAQAPGKYLADLAALARQRLQAMGIEAIHGNDGSARWCTVNNPSAFFSHRRDAARLGSSGRFAACIWRGAGD</sequence>
<evidence type="ECO:0000256" key="9">
    <source>
        <dbReference type="ARBA" id="ARBA00049893"/>
    </source>
</evidence>
<name>A0A6N1X5Q1_9BURK</name>
<gene>
    <name evidence="10" type="ORF">HUK68_09565</name>
</gene>
<dbReference type="GO" id="GO:0017061">
    <property type="term" value="F:S-methyl-5-thioadenosine phosphorylase activity"/>
    <property type="evidence" value="ECO:0007669"/>
    <property type="project" value="UniProtKB-EC"/>
</dbReference>
<dbReference type="KEGG" id="aant:HUK68_09565"/>
<comment type="catalytic activity">
    <reaction evidence="1">
        <text>inosine + phosphate = alpha-D-ribose 1-phosphate + hypoxanthine</text>
        <dbReference type="Rhea" id="RHEA:27646"/>
        <dbReference type="ChEBI" id="CHEBI:17368"/>
        <dbReference type="ChEBI" id="CHEBI:17596"/>
        <dbReference type="ChEBI" id="CHEBI:43474"/>
        <dbReference type="ChEBI" id="CHEBI:57720"/>
        <dbReference type="EC" id="2.4.2.1"/>
    </reaction>
    <physiologicalReaction direction="left-to-right" evidence="1">
        <dbReference type="Rhea" id="RHEA:27647"/>
    </physiologicalReaction>
</comment>
<protein>
    <submittedName>
        <fullName evidence="10">Laccase domain-containing protein</fullName>
    </submittedName>
</protein>
<dbReference type="PANTHER" id="PTHR30616">
    <property type="entry name" value="UNCHARACTERIZED PROTEIN YFIH"/>
    <property type="match status" value="1"/>
</dbReference>
<keyword evidence="11" id="KW-1185">Reference proteome</keyword>
<dbReference type="InterPro" id="IPR011324">
    <property type="entry name" value="Cytotoxic_necrot_fac-like_cat"/>
</dbReference>
<evidence type="ECO:0000256" key="6">
    <source>
        <dbReference type="ARBA" id="ARBA00022833"/>
    </source>
</evidence>
<evidence type="ECO:0000256" key="7">
    <source>
        <dbReference type="ARBA" id="ARBA00047989"/>
    </source>
</evidence>
<organism evidence="10 11">
    <name type="scientific">Comamonas antarctica</name>
    <dbReference type="NCBI Taxonomy" id="2743470"/>
    <lineage>
        <taxon>Bacteria</taxon>
        <taxon>Pseudomonadati</taxon>
        <taxon>Pseudomonadota</taxon>
        <taxon>Betaproteobacteria</taxon>
        <taxon>Burkholderiales</taxon>
        <taxon>Comamonadaceae</taxon>
        <taxon>Comamonas</taxon>
    </lineage>
</organism>
<evidence type="ECO:0000256" key="2">
    <source>
        <dbReference type="ARBA" id="ARBA00007353"/>
    </source>
</evidence>
<dbReference type="AlphaFoldDB" id="A0A6N1X5Q1"/>
<accession>A0A6N1X5Q1</accession>
<keyword evidence="4" id="KW-0479">Metal-binding</keyword>
<proteinExistence type="inferred from homology"/>
<keyword evidence="6" id="KW-0862">Zinc</keyword>
<dbReference type="InterPro" id="IPR038371">
    <property type="entry name" value="Cu_polyphenol_OxRdtase_sf"/>
</dbReference>
<evidence type="ECO:0000256" key="1">
    <source>
        <dbReference type="ARBA" id="ARBA00000553"/>
    </source>
</evidence>
<evidence type="ECO:0000313" key="10">
    <source>
        <dbReference type="EMBL" id="QKV53115.1"/>
    </source>
</evidence>
<dbReference type="SUPFAM" id="SSF64438">
    <property type="entry name" value="CNF1/YfiH-like putative cysteine hydrolases"/>
    <property type="match status" value="1"/>
</dbReference>
<dbReference type="GO" id="GO:0005507">
    <property type="term" value="F:copper ion binding"/>
    <property type="evidence" value="ECO:0007669"/>
    <property type="project" value="TreeGrafter"/>
</dbReference>
<comment type="catalytic activity">
    <reaction evidence="8">
        <text>adenosine + phosphate = alpha-D-ribose 1-phosphate + adenine</text>
        <dbReference type="Rhea" id="RHEA:27642"/>
        <dbReference type="ChEBI" id="CHEBI:16335"/>
        <dbReference type="ChEBI" id="CHEBI:16708"/>
        <dbReference type="ChEBI" id="CHEBI:43474"/>
        <dbReference type="ChEBI" id="CHEBI:57720"/>
        <dbReference type="EC" id="2.4.2.1"/>
    </reaction>
    <physiologicalReaction direction="left-to-right" evidence="8">
        <dbReference type="Rhea" id="RHEA:27643"/>
    </physiologicalReaction>
</comment>
<evidence type="ECO:0000256" key="4">
    <source>
        <dbReference type="ARBA" id="ARBA00022723"/>
    </source>
</evidence>
<dbReference type="Gene3D" id="3.60.140.10">
    <property type="entry name" value="CNF1/YfiH-like putative cysteine hydrolases"/>
    <property type="match status" value="1"/>
</dbReference>
<comment type="catalytic activity">
    <reaction evidence="7">
        <text>adenosine + H2O + H(+) = inosine + NH4(+)</text>
        <dbReference type="Rhea" id="RHEA:24408"/>
        <dbReference type="ChEBI" id="CHEBI:15377"/>
        <dbReference type="ChEBI" id="CHEBI:15378"/>
        <dbReference type="ChEBI" id="CHEBI:16335"/>
        <dbReference type="ChEBI" id="CHEBI:17596"/>
        <dbReference type="ChEBI" id="CHEBI:28938"/>
        <dbReference type="EC" id="3.5.4.4"/>
    </reaction>
    <physiologicalReaction direction="left-to-right" evidence="7">
        <dbReference type="Rhea" id="RHEA:24409"/>
    </physiologicalReaction>
</comment>
<keyword evidence="3" id="KW-0808">Transferase</keyword>
<dbReference type="CDD" id="cd16833">
    <property type="entry name" value="YfiH"/>
    <property type="match status" value="1"/>
</dbReference>
<dbReference type="GO" id="GO:0016787">
    <property type="term" value="F:hydrolase activity"/>
    <property type="evidence" value="ECO:0007669"/>
    <property type="project" value="UniProtKB-KW"/>
</dbReference>
<comment type="similarity">
    <text evidence="2">Belongs to the purine nucleoside phosphorylase YfiH/LACC1 family.</text>
</comment>
<dbReference type="PANTHER" id="PTHR30616:SF2">
    <property type="entry name" value="PURINE NUCLEOSIDE PHOSPHORYLASE LACC1"/>
    <property type="match status" value="1"/>
</dbReference>
<dbReference type="Pfam" id="PF02578">
    <property type="entry name" value="Cu-oxidase_4"/>
    <property type="match status" value="1"/>
</dbReference>
<keyword evidence="5" id="KW-0378">Hydrolase</keyword>
<evidence type="ECO:0000256" key="8">
    <source>
        <dbReference type="ARBA" id="ARBA00048968"/>
    </source>
</evidence>
<dbReference type="InterPro" id="IPR003730">
    <property type="entry name" value="Cu_polyphenol_OxRdtase"/>
</dbReference>
<dbReference type="RefSeq" id="WP_175503992.1">
    <property type="nucleotide sequence ID" value="NZ_CP054840.1"/>
</dbReference>
<comment type="catalytic activity">
    <reaction evidence="9">
        <text>S-methyl-5'-thioadenosine + phosphate = 5-(methylsulfanyl)-alpha-D-ribose 1-phosphate + adenine</text>
        <dbReference type="Rhea" id="RHEA:11852"/>
        <dbReference type="ChEBI" id="CHEBI:16708"/>
        <dbReference type="ChEBI" id="CHEBI:17509"/>
        <dbReference type="ChEBI" id="CHEBI:43474"/>
        <dbReference type="ChEBI" id="CHEBI:58533"/>
        <dbReference type="EC" id="2.4.2.28"/>
    </reaction>
    <physiologicalReaction direction="left-to-right" evidence="9">
        <dbReference type="Rhea" id="RHEA:11853"/>
    </physiologicalReaction>
</comment>
<evidence type="ECO:0000313" key="11">
    <source>
        <dbReference type="Proteomes" id="UP000509579"/>
    </source>
</evidence>
<evidence type="ECO:0000256" key="3">
    <source>
        <dbReference type="ARBA" id="ARBA00022679"/>
    </source>
</evidence>
<dbReference type="EMBL" id="CP054840">
    <property type="protein sequence ID" value="QKV53115.1"/>
    <property type="molecule type" value="Genomic_DNA"/>
</dbReference>